<evidence type="ECO:0000256" key="1">
    <source>
        <dbReference type="SAM" id="SignalP"/>
    </source>
</evidence>
<dbReference type="InterPro" id="IPR026387">
    <property type="entry name" value="OMP_w_GlyGly"/>
</dbReference>
<dbReference type="AlphaFoldDB" id="H3ZGT9"/>
<dbReference type="RefSeq" id="WP_008951236.1">
    <property type="nucleotide sequence ID" value="NZ_AHTH01000044.1"/>
</dbReference>
<proteinExistence type="predicted"/>
<evidence type="ECO:0000313" key="3">
    <source>
        <dbReference type="Proteomes" id="UP000012046"/>
    </source>
</evidence>
<dbReference type="NCBIfam" id="TIGR04219">
    <property type="entry name" value="OMP_w_GlyGly"/>
    <property type="match status" value="1"/>
</dbReference>
<gene>
    <name evidence="2" type="ORF">AJE_12945</name>
</gene>
<dbReference type="PATRIC" id="fig|1129374.4.peg.2569"/>
<dbReference type="EMBL" id="AHTH01000044">
    <property type="protein sequence ID" value="EHR40215.1"/>
    <property type="molecule type" value="Genomic_DNA"/>
</dbReference>
<protein>
    <recommendedName>
        <fullName evidence="4">Outer membrane protein</fullName>
    </recommendedName>
</protein>
<keyword evidence="3" id="KW-1185">Reference proteome</keyword>
<reference evidence="2 3" key="1">
    <citation type="journal article" date="2012" name="J. Bacteriol.">
        <title>Genome Sequence of Extracellular-Protease-Producing Alishewanella jeotgali Isolated from Traditional Korean Fermented Seafood.</title>
        <authorList>
            <person name="Jung J."/>
            <person name="Chun J."/>
            <person name="Park W."/>
        </authorList>
    </citation>
    <scope>NUCLEOTIDE SEQUENCE [LARGE SCALE GENOMIC DNA]</scope>
    <source>
        <strain evidence="2 3">KCTC 22429</strain>
    </source>
</reference>
<sequence>MKLAKLVLCTGLISGAWQVQADSILGVYAGIETWRSEAEGGFANEPNLQHFQFSASRQHNYYVALEHAIPVLPNIRVQQQKLQTLGKTELERDMLFAGTDFSSGTAVLARLDWRFTDYVLYYEVLDNALISVDLGIAAKHLQGEVQLTAESLVSQQRIKQWLPMLYLNGKVDLVATGYDLFFIAQGAPWRGDHFYDFQAGVGYQVFDNLLIDLRLSLGYRRVEFALQDVDDLFAETTFSGFFVGVDLHF</sequence>
<evidence type="ECO:0000313" key="2">
    <source>
        <dbReference type="EMBL" id="EHR40215.1"/>
    </source>
</evidence>
<organism evidence="2 3">
    <name type="scientific">Alishewanella jeotgali KCTC 22429</name>
    <dbReference type="NCBI Taxonomy" id="1129374"/>
    <lineage>
        <taxon>Bacteria</taxon>
        <taxon>Pseudomonadati</taxon>
        <taxon>Pseudomonadota</taxon>
        <taxon>Gammaproteobacteria</taxon>
        <taxon>Alteromonadales</taxon>
        <taxon>Alteromonadaceae</taxon>
        <taxon>Alishewanella</taxon>
    </lineage>
</organism>
<dbReference type="eggNOG" id="COG3637">
    <property type="taxonomic scope" value="Bacteria"/>
</dbReference>
<dbReference type="Proteomes" id="UP000012046">
    <property type="component" value="Unassembled WGS sequence"/>
</dbReference>
<evidence type="ECO:0008006" key="4">
    <source>
        <dbReference type="Google" id="ProtNLM"/>
    </source>
</evidence>
<feature type="signal peptide" evidence="1">
    <location>
        <begin position="1"/>
        <end position="21"/>
    </location>
</feature>
<dbReference type="STRING" id="1129374.AJE_12945"/>
<keyword evidence="1" id="KW-0732">Signal</keyword>
<comment type="caution">
    <text evidence="2">The sequence shown here is derived from an EMBL/GenBank/DDBJ whole genome shotgun (WGS) entry which is preliminary data.</text>
</comment>
<name>H3ZGT9_9ALTE</name>
<feature type="chain" id="PRO_5003591167" description="Outer membrane protein" evidence="1">
    <location>
        <begin position="22"/>
        <end position="249"/>
    </location>
</feature>
<accession>H3ZGT9</accession>